<evidence type="ECO:0000313" key="2">
    <source>
        <dbReference type="EMBL" id="GCL41812.1"/>
    </source>
</evidence>
<dbReference type="RefSeq" id="WP_137907494.1">
    <property type="nucleotide sequence ID" value="NZ_BJCF01000012.1"/>
</dbReference>
<proteinExistence type="predicted"/>
<dbReference type="Proteomes" id="UP000299367">
    <property type="component" value="Unassembled WGS sequence"/>
</dbReference>
<dbReference type="Pfam" id="PF04230">
    <property type="entry name" value="PS_pyruv_trans"/>
    <property type="match status" value="1"/>
</dbReference>
<name>A0A480ABD3_9CYAN</name>
<feature type="domain" description="Polysaccharide pyruvyl transferase" evidence="1">
    <location>
        <begin position="15"/>
        <end position="264"/>
    </location>
</feature>
<sequence>MKKITIFDTSICSSNLGDQVIMEAVEKILNSLFKSDFFIKIQTHDVIGKSSYKSIQNSDYAIVGGTNLLSSNMNSYNQWKISLLDSFFIKSVILMGVGWWQYQKTPNLYTGILYRRVLHKEYLHSVRDNYTKQQLESIGFKNVVNTACPTMWSLTEEHCADIPRRKTDSVLVTFTEYNQNKEFDFKLIEILKENYKNIYFWIQQPKDYDHMYSIYGDNAIYINPSLQALDEVLNLDIDYIGTRLHAGVRALQRKKRSLILAVDNRAIEISKDTNLPVVPRNDWEGIKNWIDSANATHIQLPWDNINQWKKQF</sequence>
<dbReference type="AlphaFoldDB" id="A0A480ABD3"/>
<protein>
    <recommendedName>
        <fullName evidence="1">Polysaccharide pyruvyl transferase domain-containing protein</fullName>
    </recommendedName>
</protein>
<gene>
    <name evidence="2" type="ORF">NIES80_15090</name>
</gene>
<organism evidence="2 3">
    <name type="scientific">Dolichospermum planctonicum</name>
    <dbReference type="NCBI Taxonomy" id="136072"/>
    <lineage>
        <taxon>Bacteria</taxon>
        <taxon>Bacillati</taxon>
        <taxon>Cyanobacteriota</taxon>
        <taxon>Cyanophyceae</taxon>
        <taxon>Nostocales</taxon>
        <taxon>Aphanizomenonaceae</taxon>
        <taxon>Dolichospermum</taxon>
    </lineage>
</organism>
<evidence type="ECO:0000313" key="3">
    <source>
        <dbReference type="Proteomes" id="UP000299367"/>
    </source>
</evidence>
<reference evidence="3" key="1">
    <citation type="submission" date="2019-02" db="EMBL/GenBank/DDBJ databases">
        <title>Draft genome sequence of Dolichospermum planctonicum NIES-80.</title>
        <authorList>
            <person name="Yamaguchi H."/>
            <person name="Suzuki S."/>
            <person name="Kawachi M."/>
        </authorList>
    </citation>
    <scope>NUCLEOTIDE SEQUENCE [LARGE SCALE GENOMIC DNA]</scope>
    <source>
        <strain evidence="3">NIES-80</strain>
    </source>
</reference>
<dbReference type="EMBL" id="BJCF01000012">
    <property type="protein sequence ID" value="GCL41812.1"/>
    <property type="molecule type" value="Genomic_DNA"/>
</dbReference>
<dbReference type="InterPro" id="IPR007345">
    <property type="entry name" value="Polysacch_pyruvyl_Trfase"/>
</dbReference>
<evidence type="ECO:0000259" key="1">
    <source>
        <dbReference type="Pfam" id="PF04230"/>
    </source>
</evidence>
<dbReference type="OrthoDB" id="9802987at2"/>
<accession>A0A480ABD3</accession>
<comment type="caution">
    <text evidence="2">The sequence shown here is derived from an EMBL/GenBank/DDBJ whole genome shotgun (WGS) entry which is preliminary data.</text>
</comment>